<dbReference type="InterPro" id="IPR050336">
    <property type="entry name" value="Chromosome_partition/occlusion"/>
</dbReference>
<feature type="region of interest" description="Disordered" evidence="2">
    <location>
        <begin position="412"/>
        <end position="444"/>
    </location>
</feature>
<dbReference type="EMBL" id="UIDG01000445">
    <property type="protein sequence ID" value="SUS07744.1"/>
    <property type="molecule type" value="Genomic_DNA"/>
</dbReference>
<dbReference type="FunFam" id="1.10.10.2830:FF:000001">
    <property type="entry name" value="Chromosome partitioning protein ParB"/>
    <property type="match status" value="1"/>
</dbReference>
<evidence type="ECO:0000256" key="2">
    <source>
        <dbReference type="SAM" id="MobiDB-lite"/>
    </source>
</evidence>
<dbReference type="InterPro" id="IPR036086">
    <property type="entry name" value="ParB/Sulfiredoxin_sf"/>
</dbReference>
<evidence type="ECO:0000256" key="1">
    <source>
        <dbReference type="ARBA" id="ARBA00006295"/>
    </source>
</evidence>
<dbReference type="PANTHER" id="PTHR33375">
    <property type="entry name" value="CHROMOSOME-PARTITIONING PROTEIN PARB-RELATED"/>
    <property type="match status" value="1"/>
</dbReference>
<gene>
    <name evidence="4" type="ORF">DF3PB_50014</name>
</gene>
<reference evidence="4" key="1">
    <citation type="submission" date="2018-07" db="EMBL/GenBank/DDBJ databases">
        <authorList>
            <person name="Quirk P.G."/>
            <person name="Krulwich T.A."/>
        </authorList>
    </citation>
    <scope>NUCLEOTIDE SEQUENCE</scope>
</reference>
<name>A0A380TJC8_9ZZZZ</name>
<dbReference type="AlphaFoldDB" id="A0A380TJC8"/>
<accession>A0A380TJC8</accession>
<dbReference type="Gene3D" id="1.10.10.2830">
    <property type="match status" value="1"/>
</dbReference>
<dbReference type="Gene3D" id="3.90.1530.30">
    <property type="match status" value="1"/>
</dbReference>
<comment type="similarity">
    <text evidence="1">Belongs to the ParB family.</text>
</comment>
<proteinExistence type="inferred from homology"/>
<organism evidence="4">
    <name type="scientific">metagenome</name>
    <dbReference type="NCBI Taxonomy" id="256318"/>
    <lineage>
        <taxon>unclassified sequences</taxon>
        <taxon>metagenomes</taxon>
    </lineage>
</organism>
<dbReference type="GO" id="GO:0007059">
    <property type="term" value="P:chromosome segregation"/>
    <property type="evidence" value="ECO:0007669"/>
    <property type="project" value="TreeGrafter"/>
</dbReference>
<dbReference type="Pfam" id="PF02195">
    <property type="entry name" value="ParB_N"/>
    <property type="match status" value="1"/>
</dbReference>
<dbReference type="InterPro" id="IPR003115">
    <property type="entry name" value="ParB_N"/>
</dbReference>
<dbReference type="SUPFAM" id="SSF109709">
    <property type="entry name" value="KorB DNA-binding domain-like"/>
    <property type="match status" value="1"/>
</dbReference>
<dbReference type="GO" id="GO:0005694">
    <property type="term" value="C:chromosome"/>
    <property type="evidence" value="ECO:0007669"/>
    <property type="project" value="TreeGrafter"/>
</dbReference>
<evidence type="ECO:0000313" key="4">
    <source>
        <dbReference type="EMBL" id="SUS07744.1"/>
    </source>
</evidence>
<protein>
    <submittedName>
        <fullName evidence="4">Chromosome partitioning protein, ParB family</fullName>
    </submittedName>
</protein>
<dbReference type="PANTHER" id="PTHR33375:SF7">
    <property type="entry name" value="CHROMOSOME 2-PARTITIONING PROTEIN PARB-RELATED"/>
    <property type="match status" value="1"/>
</dbReference>
<dbReference type="SMART" id="SM00470">
    <property type="entry name" value="ParB"/>
    <property type="match status" value="1"/>
</dbReference>
<dbReference type="SUPFAM" id="SSF110849">
    <property type="entry name" value="ParB/Sulfiredoxin"/>
    <property type="match status" value="1"/>
</dbReference>
<dbReference type="FunFam" id="3.90.1530.30:FF:000002">
    <property type="entry name" value="Chromosome partitioning protein ParB"/>
    <property type="match status" value="1"/>
</dbReference>
<sequence length="671" mass="72992">MDHPCQSTSGASSASARAEWFDSGIVHEEIVMTASEMREIPLNKLKPSPANVRRTVTDAGIEELAASIAAHGLLQMPVVQPERTGEGEETGCYLVTAGERRRKALLLLVTQKKLKKSAPITCLVRADGNAEELSLVENTVRLPMHPADQFEAFARLHSEQGLGHEEIAARFGVTPGVVRQRLKLAAVSPTLMARYREGELSLEQLMAFAVTDDHVLQEETLTQLAWNRSPETIRKALTSRHVSPRDRRAIFVGTEAYEAAGGAILRDLFAEDGGGWLTDSQLLDRLVREKLEAAAAAIRDGGWKWVEVHAEYPHALPFTRIRMQTVPLSGEDQARLDAITARYDELAAQHEGEDEVPEEVSAEIDAIDAEIAMLQQKQVAYLPEDIARAGVIVSLGQDGQLRIERGLVKPEDRIEAAPAERPAAVTGADDRGNSPEEPDGLRPLPDTLLADLTAHRTAALQECLAARPDVALTALTHALALQTFGGGGYDPPNCLGIKLETASLEGSSPGIGGSRAGEAMVRRHEAWARRLPASGELWTWIDTQDASTRLDLLAYCVARTIDAMRYPNGRRRALAHADQLAMAVSLDMTAWWEATGERYLARVPKARILEAVREGASEREAESLAGLKKDAMTLHAERLLAGKGWLPEVLRAPALPASVEADKDEPAMAAE</sequence>
<evidence type="ECO:0000259" key="3">
    <source>
        <dbReference type="SMART" id="SM00470"/>
    </source>
</evidence>
<dbReference type="CDD" id="cd16406">
    <property type="entry name" value="ParB_N_like"/>
    <property type="match status" value="1"/>
</dbReference>
<feature type="domain" description="ParB-like N-terminal" evidence="3">
    <location>
        <begin position="38"/>
        <end position="139"/>
    </location>
</feature>